<evidence type="ECO:0000313" key="3">
    <source>
        <dbReference type="Proteomes" id="UP000231553"/>
    </source>
</evidence>
<dbReference type="InterPro" id="IPR018707">
    <property type="entry name" value="LpxR"/>
</dbReference>
<protein>
    <submittedName>
        <fullName evidence="2">DUF2219 domain-containing protein</fullName>
    </submittedName>
</protein>
<evidence type="ECO:0000256" key="1">
    <source>
        <dbReference type="SAM" id="SignalP"/>
    </source>
</evidence>
<keyword evidence="1" id="KW-0732">Signal</keyword>
<dbReference type="Gene3D" id="2.40.128.140">
    <property type="entry name" value="Outer membrane protein"/>
    <property type="match status" value="1"/>
</dbReference>
<dbReference type="Proteomes" id="UP000231553">
    <property type="component" value="Unassembled WGS sequence"/>
</dbReference>
<evidence type="ECO:0000313" key="2">
    <source>
        <dbReference type="EMBL" id="PJE36955.1"/>
    </source>
</evidence>
<gene>
    <name evidence="2" type="ORF">CVM52_09415</name>
</gene>
<name>A0A2M8J2F9_9RHOB</name>
<accession>A0A2M8J2F9</accession>
<keyword evidence="3" id="KW-1185">Reference proteome</keyword>
<dbReference type="AlphaFoldDB" id="A0A2M8J2F9"/>
<reference evidence="2 3" key="1">
    <citation type="journal article" date="2018" name="Int. J. Syst. Evol. Microbiol.">
        <title>Pseudooceanicola lipolyticus sp. nov., a marine alphaproteobacterium, reclassification of Oceanicola flagellatus as Pseudooceanicola flagellatus comb. nov. and emended description of the genus Pseudooceanicola.</title>
        <authorList>
            <person name="Huang M.-M."/>
            <person name="Guo L.-L."/>
            <person name="Wu Y.-H."/>
            <person name="Lai Q.-L."/>
            <person name="Shao Z.-Z."/>
            <person name="Wang C.-S."/>
            <person name="Wu M."/>
            <person name="Xu X.-W."/>
        </authorList>
    </citation>
    <scope>NUCLEOTIDE SEQUENCE [LARGE SCALE GENOMIC DNA]</scope>
    <source>
        <strain evidence="2 3">157</strain>
    </source>
</reference>
<sequence>MILPLAVAALALTFGVAAAPAQAGNPGAEGTAEPALIAPLPPQRQKLGYGRLTSNDVIGEHTDRWRTGSVSSSRAWGYRWDGAAPAALGDILELRLQGQVMTPENLGAVNPNDRPFAGALSVGLHSHVQFSGLDLTLGADLVVIGPQTGLDDFVGAVHDLLDAPQASNAVLAGQVGNQVRPTVVAEIGRSYDLGGQVYLRPFAEARAGDETLLRAGADVSFGRIGQGELLAREQVTGHRYRVIYASAPGTSFVLGGDLAYVEDSVYLPSGRGYALEDTRARLRAGLHWQGSRASLFYGLTYLSEEFSTQPEGQVTGSLRVKFRF</sequence>
<feature type="signal peptide" evidence="1">
    <location>
        <begin position="1"/>
        <end position="23"/>
    </location>
</feature>
<comment type="caution">
    <text evidence="2">The sequence shown here is derived from an EMBL/GenBank/DDBJ whole genome shotgun (WGS) entry which is preliminary data.</text>
</comment>
<feature type="chain" id="PRO_5014838102" evidence="1">
    <location>
        <begin position="24"/>
        <end position="324"/>
    </location>
</feature>
<dbReference type="OrthoDB" id="7721289at2"/>
<dbReference type="InterPro" id="IPR037107">
    <property type="entry name" value="Put_OMP_sf"/>
</dbReference>
<dbReference type="Pfam" id="PF09982">
    <property type="entry name" value="LpxR"/>
    <property type="match status" value="1"/>
</dbReference>
<proteinExistence type="predicted"/>
<dbReference type="EMBL" id="PGTB01000026">
    <property type="protein sequence ID" value="PJE36955.1"/>
    <property type="molecule type" value="Genomic_DNA"/>
</dbReference>
<organism evidence="2 3">
    <name type="scientific">Pseudooceanicola lipolyticus</name>
    <dbReference type="NCBI Taxonomy" id="2029104"/>
    <lineage>
        <taxon>Bacteria</taxon>
        <taxon>Pseudomonadati</taxon>
        <taxon>Pseudomonadota</taxon>
        <taxon>Alphaproteobacteria</taxon>
        <taxon>Rhodobacterales</taxon>
        <taxon>Paracoccaceae</taxon>
        <taxon>Pseudooceanicola</taxon>
    </lineage>
</organism>